<evidence type="ECO:0000313" key="2">
    <source>
        <dbReference type="EMBL" id="MEU3780804.1"/>
    </source>
</evidence>
<sequence>MGAGRAHAAEPGIDTGPRPFRTLHHTEVVEWLLELELTRR</sequence>
<name>A0ABV2ZE33_9ACTN</name>
<dbReference type="RefSeq" id="WP_334583373.1">
    <property type="nucleotide sequence ID" value="NZ_JBEZVE010000004.1"/>
</dbReference>
<evidence type="ECO:0000313" key="3">
    <source>
        <dbReference type="Proteomes" id="UP001550739"/>
    </source>
</evidence>
<gene>
    <name evidence="2" type="ORF">AB0E89_09465</name>
</gene>
<proteinExistence type="predicted"/>
<dbReference type="Proteomes" id="UP001550739">
    <property type="component" value="Unassembled WGS sequence"/>
</dbReference>
<comment type="caution">
    <text evidence="2">The sequence shown here is derived from an EMBL/GenBank/DDBJ whole genome shotgun (WGS) entry which is preliminary data.</text>
</comment>
<feature type="region of interest" description="Disordered" evidence="1">
    <location>
        <begin position="1"/>
        <end position="20"/>
    </location>
</feature>
<dbReference type="EMBL" id="JBEZVE010000004">
    <property type="protein sequence ID" value="MEU3780804.1"/>
    <property type="molecule type" value="Genomic_DNA"/>
</dbReference>
<reference evidence="2 3" key="1">
    <citation type="submission" date="2024-06" db="EMBL/GenBank/DDBJ databases">
        <title>The Natural Products Discovery Center: Release of the First 8490 Sequenced Strains for Exploring Actinobacteria Biosynthetic Diversity.</title>
        <authorList>
            <person name="Kalkreuter E."/>
            <person name="Kautsar S.A."/>
            <person name="Yang D."/>
            <person name="Bader C.D."/>
            <person name="Teijaro C.N."/>
            <person name="Fluegel L."/>
            <person name="Davis C.M."/>
            <person name="Simpson J.R."/>
            <person name="Lauterbach L."/>
            <person name="Steele A.D."/>
            <person name="Gui C."/>
            <person name="Meng S."/>
            <person name="Li G."/>
            <person name="Viehrig K."/>
            <person name="Ye F."/>
            <person name="Su P."/>
            <person name="Kiefer A.F."/>
            <person name="Nichols A."/>
            <person name="Cepeda A.J."/>
            <person name="Yan W."/>
            <person name="Fan B."/>
            <person name="Jiang Y."/>
            <person name="Adhikari A."/>
            <person name="Zheng C.-J."/>
            <person name="Schuster L."/>
            <person name="Cowan T.M."/>
            <person name="Smanski M.J."/>
            <person name="Chevrette M.G."/>
            <person name="De Carvalho L.P.S."/>
            <person name="Shen B."/>
        </authorList>
    </citation>
    <scope>NUCLEOTIDE SEQUENCE [LARGE SCALE GENOMIC DNA]</scope>
    <source>
        <strain evidence="2 3">NPDC033843</strain>
    </source>
</reference>
<accession>A0ABV2ZE33</accession>
<organism evidence="2 3">
    <name type="scientific">Streptomyces sp. 900129855</name>
    <dbReference type="NCBI Taxonomy" id="3155129"/>
    <lineage>
        <taxon>Bacteria</taxon>
        <taxon>Bacillati</taxon>
        <taxon>Actinomycetota</taxon>
        <taxon>Actinomycetes</taxon>
        <taxon>Kitasatosporales</taxon>
        <taxon>Streptomycetaceae</taxon>
        <taxon>Streptomyces</taxon>
    </lineage>
</organism>
<keyword evidence="3" id="KW-1185">Reference proteome</keyword>
<evidence type="ECO:0000256" key="1">
    <source>
        <dbReference type="SAM" id="MobiDB-lite"/>
    </source>
</evidence>
<protein>
    <submittedName>
        <fullName evidence="2">Uncharacterized protein</fullName>
    </submittedName>
</protein>